<feature type="compositionally biased region" description="Acidic residues" evidence="4">
    <location>
        <begin position="89"/>
        <end position="105"/>
    </location>
</feature>
<feature type="compositionally biased region" description="Basic and acidic residues" evidence="4">
    <location>
        <begin position="106"/>
        <end position="116"/>
    </location>
</feature>
<feature type="region of interest" description="Disordered" evidence="4">
    <location>
        <begin position="414"/>
        <end position="445"/>
    </location>
</feature>
<dbReference type="Proteomes" id="UP001620626">
    <property type="component" value="Unassembled WGS sequence"/>
</dbReference>
<feature type="compositionally biased region" description="Acidic residues" evidence="4">
    <location>
        <begin position="117"/>
        <end position="143"/>
    </location>
</feature>
<feature type="compositionally biased region" description="Basic and acidic residues" evidence="4">
    <location>
        <begin position="391"/>
        <end position="401"/>
    </location>
</feature>
<feature type="region of interest" description="Disordered" evidence="4">
    <location>
        <begin position="41"/>
        <end position="62"/>
    </location>
</feature>
<comment type="caution">
    <text evidence="5">The sequence shown here is derived from an EMBL/GenBank/DDBJ whole genome shotgun (WGS) entry which is preliminary data.</text>
</comment>
<feature type="compositionally biased region" description="Basic and acidic residues" evidence="4">
    <location>
        <begin position="435"/>
        <end position="445"/>
    </location>
</feature>
<dbReference type="InterPro" id="IPR024146">
    <property type="entry name" value="Claspin"/>
</dbReference>
<evidence type="ECO:0000256" key="2">
    <source>
        <dbReference type="ARBA" id="ARBA00022553"/>
    </source>
</evidence>
<feature type="compositionally biased region" description="Basic and acidic residues" evidence="4">
    <location>
        <begin position="254"/>
        <end position="272"/>
    </location>
</feature>
<keyword evidence="6" id="KW-1185">Reference proteome</keyword>
<feature type="region of interest" description="Disordered" evidence="4">
    <location>
        <begin position="377"/>
        <end position="401"/>
    </location>
</feature>
<feature type="region of interest" description="Disordered" evidence="4">
    <location>
        <begin position="87"/>
        <end position="315"/>
    </location>
</feature>
<dbReference type="PANTHER" id="PTHR14396:SF10">
    <property type="entry name" value="CLASPIN"/>
    <property type="match status" value="1"/>
</dbReference>
<keyword evidence="3" id="KW-0539">Nucleus</keyword>
<proteinExistence type="predicted"/>
<evidence type="ECO:0000256" key="4">
    <source>
        <dbReference type="SAM" id="MobiDB-lite"/>
    </source>
</evidence>
<sequence length="546" mass="62700">MHKYPFGNAKGVSRSSARPNANSPNAATEWFHRKFGAAIQFSERNKNESERKQKKQSYQEVKKDLEKRLAIRRQEAYERRCNFYNAENELFEEEGEEEEESGEEKEEGRGKEGKEAADEELEDNEAEEEEESEGEEDNDDDNEELVKEGVVTEEEEEEMSDEKEDEEVKGGTTPTTDEEEREKELKEDEQQEEEESGDEKECEKGEKEEEDEQQEEKEEGEDETEREEKEKETDYESGDEGIELVRRKAPANGKEQKENPMDDAAIKRKLVDLFDDEASLSGDDVGSDSDGETQDEPDEYEAEEGDLDQLPDTEEIRENLVRQYLKHQNDDSDRKLLRLQEAFFADSDLHGQGGGGDRSFRFRMHADANVDWAKLLGTTDGENEGEDEVGEEQRQAEEEWHQKRLQMIKWRAEQEERNRRAKKRTREDDDDEEGTSGRRRDADDEKGPIVELLELDSPLFALGKKLMCAAKDANSDSPSSSRPVPSSSLLLPSAASLFADVSIPPPQKRRDSLLNSYLRRTDAATVRTVSSPFVKDFHLPNDRQNL</sequence>
<comment type="subcellular location">
    <subcellularLocation>
        <location evidence="1">Nucleus</location>
    </subcellularLocation>
</comment>
<feature type="compositionally biased region" description="Acidic residues" evidence="4">
    <location>
        <begin position="381"/>
        <end position="390"/>
    </location>
</feature>
<feature type="compositionally biased region" description="Acidic residues" evidence="4">
    <location>
        <begin position="208"/>
        <end position="225"/>
    </location>
</feature>
<dbReference type="AlphaFoldDB" id="A0ABD2HS16"/>
<protein>
    <submittedName>
        <fullName evidence="5">Uncharacterized protein</fullName>
    </submittedName>
</protein>
<dbReference type="EMBL" id="JBICBT010001409">
    <property type="protein sequence ID" value="KAL3068015.1"/>
    <property type="molecule type" value="Genomic_DNA"/>
</dbReference>
<feature type="compositionally biased region" description="Acidic residues" evidence="4">
    <location>
        <begin position="285"/>
        <end position="313"/>
    </location>
</feature>
<dbReference type="GO" id="GO:0005634">
    <property type="term" value="C:nucleus"/>
    <property type="evidence" value="ECO:0007669"/>
    <property type="project" value="UniProtKB-SubCell"/>
</dbReference>
<feature type="compositionally biased region" description="Acidic residues" evidence="4">
    <location>
        <begin position="189"/>
        <end position="198"/>
    </location>
</feature>
<feature type="compositionally biased region" description="Acidic residues" evidence="4">
    <location>
        <begin position="151"/>
        <end position="167"/>
    </location>
</feature>
<reference evidence="5 6" key="1">
    <citation type="submission" date="2024-10" db="EMBL/GenBank/DDBJ databases">
        <authorList>
            <person name="Kim D."/>
        </authorList>
    </citation>
    <scope>NUCLEOTIDE SEQUENCE [LARGE SCALE GENOMIC DNA]</scope>
    <source>
        <strain evidence="5">BH-2024</strain>
    </source>
</reference>
<accession>A0ABD2HS16</accession>
<evidence type="ECO:0000313" key="5">
    <source>
        <dbReference type="EMBL" id="KAL3068015.1"/>
    </source>
</evidence>
<dbReference type="PANTHER" id="PTHR14396">
    <property type="entry name" value="CLASPIN"/>
    <property type="match status" value="1"/>
</dbReference>
<evidence type="ECO:0000256" key="3">
    <source>
        <dbReference type="ARBA" id="ARBA00023242"/>
    </source>
</evidence>
<feature type="compositionally biased region" description="Low complexity" evidence="4">
    <location>
        <begin position="13"/>
        <end position="27"/>
    </location>
</feature>
<gene>
    <name evidence="5" type="ORF">niasHT_038005</name>
</gene>
<evidence type="ECO:0000256" key="1">
    <source>
        <dbReference type="ARBA" id="ARBA00004123"/>
    </source>
</evidence>
<name>A0ABD2HS16_9BILA</name>
<organism evidence="5 6">
    <name type="scientific">Heterodera trifolii</name>
    <dbReference type="NCBI Taxonomy" id="157864"/>
    <lineage>
        <taxon>Eukaryota</taxon>
        <taxon>Metazoa</taxon>
        <taxon>Ecdysozoa</taxon>
        <taxon>Nematoda</taxon>
        <taxon>Chromadorea</taxon>
        <taxon>Rhabditida</taxon>
        <taxon>Tylenchina</taxon>
        <taxon>Tylenchomorpha</taxon>
        <taxon>Tylenchoidea</taxon>
        <taxon>Heteroderidae</taxon>
        <taxon>Heteroderinae</taxon>
        <taxon>Heterodera</taxon>
    </lineage>
</organism>
<feature type="region of interest" description="Disordered" evidence="4">
    <location>
        <begin position="1"/>
        <end position="29"/>
    </location>
</feature>
<evidence type="ECO:0000313" key="6">
    <source>
        <dbReference type="Proteomes" id="UP001620626"/>
    </source>
</evidence>
<keyword evidence="2" id="KW-0597">Phosphoprotein</keyword>